<organism evidence="1 2">
    <name type="scientific">Elysia crispata</name>
    <name type="common">lettuce slug</name>
    <dbReference type="NCBI Taxonomy" id="231223"/>
    <lineage>
        <taxon>Eukaryota</taxon>
        <taxon>Metazoa</taxon>
        <taxon>Spiralia</taxon>
        <taxon>Lophotrochozoa</taxon>
        <taxon>Mollusca</taxon>
        <taxon>Gastropoda</taxon>
        <taxon>Heterobranchia</taxon>
        <taxon>Euthyneura</taxon>
        <taxon>Panpulmonata</taxon>
        <taxon>Sacoglossa</taxon>
        <taxon>Placobranchoidea</taxon>
        <taxon>Plakobranchidae</taxon>
        <taxon>Elysia</taxon>
    </lineage>
</organism>
<evidence type="ECO:0000313" key="1">
    <source>
        <dbReference type="EMBL" id="KAK3804016.1"/>
    </source>
</evidence>
<accession>A0AAE1EE01</accession>
<dbReference type="EMBL" id="JAWDGP010000067">
    <property type="protein sequence ID" value="KAK3804016.1"/>
    <property type="molecule type" value="Genomic_DNA"/>
</dbReference>
<dbReference type="AlphaFoldDB" id="A0AAE1EE01"/>
<name>A0AAE1EE01_9GAST</name>
<dbReference type="Proteomes" id="UP001283361">
    <property type="component" value="Unassembled WGS sequence"/>
</dbReference>
<protein>
    <submittedName>
        <fullName evidence="1">Uncharacterized protein</fullName>
    </submittedName>
</protein>
<keyword evidence="2" id="KW-1185">Reference proteome</keyword>
<gene>
    <name evidence="1" type="ORF">RRG08_066252</name>
</gene>
<reference evidence="1" key="1">
    <citation type="journal article" date="2023" name="G3 (Bethesda)">
        <title>A reference genome for the long-term kleptoplast-retaining sea slug Elysia crispata morphotype clarki.</title>
        <authorList>
            <person name="Eastman K.E."/>
            <person name="Pendleton A.L."/>
            <person name="Shaikh M.A."/>
            <person name="Suttiyut T."/>
            <person name="Ogas R."/>
            <person name="Tomko P."/>
            <person name="Gavelis G."/>
            <person name="Widhalm J.R."/>
            <person name="Wisecaver J.H."/>
        </authorList>
    </citation>
    <scope>NUCLEOTIDE SEQUENCE</scope>
    <source>
        <strain evidence="1">ECLA1</strain>
    </source>
</reference>
<sequence>MPQVLRIFTHNARLRSSVYGSKLLGVMISTVMQPSSTSALKTGPRKQVKDRAVTSIICGSSIYTFYQAGLVREVIKVFLPHPQPASAWILTRARATLSVGVWPTASPLVPKLQSRGRNNNHYDISLQSLHFTSSTRFMPPSAE</sequence>
<comment type="caution">
    <text evidence="1">The sequence shown here is derived from an EMBL/GenBank/DDBJ whole genome shotgun (WGS) entry which is preliminary data.</text>
</comment>
<proteinExistence type="predicted"/>
<evidence type="ECO:0000313" key="2">
    <source>
        <dbReference type="Proteomes" id="UP001283361"/>
    </source>
</evidence>